<gene>
    <name evidence="1" type="ORF">ND528_20305</name>
</gene>
<evidence type="ECO:0000313" key="1">
    <source>
        <dbReference type="EMBL" id="MCV2223916.1"/>
    </source>
</evidence>
<sequence length="84" mass="9303">MSTATLNQFHEMAEFADRMKEVAYVEMYGRERETNGVDARHLILPPKGYFGVVRRVKGVAAIARMGLLADAIHGDKSARPPQAS</sequence>
<dbReference type="EMBL" id="JAMSHA010000007">
    <property type="protein sequence ID" value="MCV2223916.1"/>
    <property type="molecule type" value="Genomic_DNA"/>
</dbReference>
<organism evidence="1 2">
    <name type="scientific">Pseudomonas mercuritolerans</name>
    <dbReference type="NCBI Taxonomy" id="2951809"/>
    <lineage>
        <taxon>Bacteria</taxon>
        <taxon>Pseudomonadati</taxon>
        <taxon>Pseudomonadota</taxon>
        <taxon>Gammaproteobacteria</taxon>
        <taxon>Pseudomonadales</taxon>
        <taxon>Pseudomonadaceae</taxon>
        <taxon>Pseudomonas</taxon>
    </lineage>
</organism>
<name>A0ABT2Y157_9PSED</name>
<protein>
    <submittedName>
        <fullName evidence="1">Uncharacterized protein</fullName>
    </submittedName>
</protein>
<keyword evidence="2" id="KW-1185">Reference proteome</keyword>
<accession>A0ABT2Y157</accession>
<reference evidence="1" key="1">
    <citation type="submission" date="2022-06" db="EMBL/GenBank/DDBJ databases">
        <title>De novo draft assembly of the Pseudomonas mercurotoleraris sp. nov., isolated from the plants rhizosphere.</title>
        <authorList>
            <person name="Robas M."/>
            <person name="Gonzalez D."/>
            <person name="Fernandez V.M."/>
            <person name="Luna L."/>
            <person name="Provanza A."/>
            <person name="Jimenez P.A."/>
        </authorList>
    </citation>
    <scope>NUCLEOTIDE SEQUENCE</scope>
    <source>
        <strain evidence="1">SAICEUPSM</strain>
    </source>
</reference>
<evidence type="ECO:0000313" key="2">
    <source>
        <dbReference type="Proteomes" id="UP001063475"/>
    </source>
</evidence>
<proteinExistence type="predicted"/>
<dbReference type="RefSeq" id="WP_263471053.1">
    <property type="nucleotide sequence ID" value="NZ_JAMSHA010000007.1"/>
</dbReference>
<dbReference type="Proteomes" id="UP001063475">
    <property type="component" value="Unassembled WGS sequence"/>
</dbReference>
<comment type="caution">
    <text evidence="1">The sequence shown here is derived from an EMBL/GenBank/DDBJ whole genome shotgun (WGS) entry which is preliminary data.</text>
</comment>